<evidence type="ECO:0000313" key="5">
    <source>
        <dbReference type="EMBL" id="SPT20659.1"/>
    </source>
</evidence>
<dbReference type="Pfam" id="PF03081">
    <property type="entry name" value="Exo70_C"/>
    <property type="match status" value="1"/>
</dbReference>
<name>A0A7H4LPX0_WHEAT</name>
<dbReference type="SUPFAM" id="SSF74788">
    <property type="entry name" value="Cullin repeat-like"/>
    <property type="match status" value="1"/>
</dbReference>
<organism evidence="5 6">
    <name type="scientific">Triticum aestivum</name>
    <name type="common">Wheat</name>
    <dbReference type="NCBI Taxonomy" id="4565"/>
    <lineage>
        <taxon>Eukaryota</taxon>
        <taxon>Viridiplantae</taxon>
        <taxon>Streptophyta</taxon>
        <taxon>Embryophyta</taxon>
        <taxon>Tracheophyta</taxon>
        <taxon>Spermatophyta</taxon>
        <taxon>Magnoliopsida</taxon>
        <taxon>Liliopsida</taxon>
        <taxon>Poales</taxon>
        <taxon>Poaceae</taxon>
        <taxon>BOP clade</taxon>
        <taxon>Pooideae</taxon>
        <taxon>Triticodae</taxon>
        <taxon>Triticeae</taxon>
        <taxon>Triticinae</taxon>
        <taxon>Triticum</taxon>
    </lineage>
</organism>
<dbReference type="Gene3D" id="1.20.1280.170">
    <property type="entry name" value="Exocyst complex component Exo70"/>
    <property type="match status" value="1"/>
</dbReference>
<dbReference type="PANTHER" id="PTHR12542">
    <property type="entry name" value="EXOCYST COMPLEX PROTEIN EXO70"/>
    <property type="match status" value="1"/>
</dbReference>
<dbReference type="GO" id="GO:0000145">
    <property type="term" value="C:exocyst"/>
    <property type="evidence" value="ECO:0007669"/>
    <property type="project" value="InterPro"/>
</dbReference>
<dbReference type="GO" id="GO:0006887">
    <property type="term" value="P:exocytosis"/>
    <property type="evidence" value="ECO:0007669"/>
    <property type="project" value="UniProtKB-KW"/>
</dbReference>
<dbReference type="EMBL" id="LS480641">
    <property type="protein sequence ID" value="SPT20659.1"/>
    <property type="molecule type" value="Genomic_DNA"/>
</dbReference>
<dbReference type="InterPro" id="IPR046364">
    <property type="entry name" value="Exo70_C"/>
</dbReference>
<dbReference type="GO" id="GO:0015031">
    <property type="term" value="P:protein transport"/>
    <property type="evidence" value="ECO:0007669"/>
    <property type="project" value="UniProtKB-KW"/>
</dbReference>
<dbReference type="PANTHER" id="PTHR12542:SF113">
    <property type="entry name" value="EXOCYST SUBUNIT EXO70 FAMILY PROTEIN"/>
    <property type="match status" value="1"/>
</dbReference>
<evidence type="ECO:0000256" key="1">
    <source>
        <dbReference type="ARBA" id="ARBA00006756"/>
    </source>
</evidence>
<dbReference type="InterPro" id="IPR016159">
    <property type="entry name" value="Cullin_repeat-like_dom_sf"/>
</dbReference>
<evidence type="ECO:0000256" key="2">
    <source>
        <dbReference type="ARBA" id="ARBA00022448"/>
    </source>
</evidence>
<dbReference type="InterPro" id="IPR004140">
    <property type="entry name" value="Exo70"/>
</dbReference>
<dbReference type="Proteomes" id="UP000280104">
    <property type="component" value="Chromosome II"/>
</dbReference>
<accession>A0A7H4LPX0</accession>
<gene>
    <name evidence="5" type="ORF">CAMPLR22A2D_LOCUS5292</name>
</gene>
<protein>
    <recommendedName>
        <fullName evidence="3">Exocyst subunit Exo70 family protein</fullName>
    </recommendedName>
</protein>
<feature type="domain" description="Exocyst complex subunit Exo70 C-terminal" evidence="4">
    <location>
        <begin position="237"/>
        <end position="589"/>
    </location>
</feature>
<sequence length="594" mass="66579">MASPPPGTDDSVAELGLRRLEAADEAVRRWASRGAAVEDSHGVSYSAGLVAAVKDLISLRSAGGGLYAGRAEIALQAAMVHLEDDFHQVLSSSTYLHPPSSLQESLHECIAPFMRSFSFSSIPNLEDLSFSSFSTIPSGESRSYGTGYSRGSLCMEKVLMYMIDPEASLFLKEIADLMILAGHATNMCRAYGETRHNMLMQCLSLLGVQIEQKSHNNPAAATANGACTMELYEKNQKMWIQALRVVVSIVLPEEHHACTQIFGCDRKVEEDCFARATTRCTGQLLTFGSVMTDVKVNDEQYHKLPLLLQMHEELVKLQPSINVLMSGDPKGVISEQATMLLDKFGEEASSLLLEFLNVCSNLKPCQNKVLDGDILPLTRHVMGFVEQLNEYSDTINLILLLAVEEEEEDKEITKSPWERYVLMLLARLQVKVEENAESYKDERLRYIFLMNNAMHVLKGSGSSDLSMSVWDDWNRQQLVVRVERYATAYLRASWTGALFQLSDQAVNTNSVKKSMKKFNSALGEISRVQTTWKVPNPQLRQHLRLVILQHVFPAYRTYLGRYNIAACYLGNNESEYVKYTPDDIENHVLDLFEG</sequence>
<keyword evidence="3" id="KW-0268">Exocytosis</keyword>
<dbReference type="GO" id="GO:0005546">
    <property type="term" value="F:phosphatidylinositol-4,5-bisphosphate binding"/>
    <property type="evidence" value="ECO:0007669"/>
    <property type="project" value="InterPro"/>
</dbReference>
<reference evidence="5 6" key="1">
    <citation type="submission" date="2018-05" db="EMBL/GenBank/DDBJ databases">
        <authorList>
            <person name="Thind KAUR A."/>
        </authorList>
    </citation>
    <scope>NUCLEOTIDE SEQUENCE [LARGE SCALE GENOMIC DNA]</scope>
</reference>
<comment type="function">
    <text evidence="3">Component of the exocyst complex.</text>
</comment>
<keyword evidence="3" id="KW-0653">Protein transport</keyword>
<evidence type="ECO:0000313" key="6">
    <source>
        <dbReference type="Proteomes" id="UP000280104"/>
    </source>
</evidence>
<comment type="similarity">
    <text evidence="1 3">Belongs to the EXO70 family.</text>
</comment>
<proteinExistence type="inferred from homology"/>
<evidence type="ECO:0000259" key="4">
    <source>
        <dbReference type="Pfam" id="PF03081"/>
    </source>
</evidence>
<dbReference type="AlphaFoldDB" id="A0A7H4LPX0"/>
<keyword evidence="2 3" id="KW-0813">Transport</keyword>
<evidence type="ECO:0000256" key="3">
    <source>
        <dbReference type="RuleBase" id="RU365026"/>
    </source>
</evidence>